<organism evidence="1 2">
    <name type="scientific">Phakopsora pachyrhizi</name>
    <name type="common">Asian soybean rust disease fungus</name>
    <dbReference type="NCBI Taxonomy" id="170000"/>
    <lineage>
        <taxon>Eukaryota</taxon>
        <taxon>Fungi</taxon>
        <taxon>Dikarya</taxon>
        <taxon>Basidiomycota</taxon>
        <taxon>Pucciniomycotina</taxon>
        <taxon>Pucciniomycetes</taxon>
        <taxon>Pucciniales</taxon>
        <taxon>Phakopsoraceae</taxon>
        <taxon>Phakopsora</taxon>
    </lineage>
</organism>
<accession>A0AAV0B5B9</accession>
<dbReference type="AlphaFoldDB" id="A0AAV0B5B9"/>
<keyword evidence="2" id="KW-1185">Reference proteome</keyword>
<evidence type="ECO:0000313" key="1">
    <source>
        <dbReference type="EMBL" id="CAH7679195.1"/>
    </source>
</evidence>
<protein>
    <submittedName>
        <fullName evidence="1">Uncharacterized protein</fullName>
    </submittedName>
</protein>
<sequence>MNSHLPYSPTTEDPIGIGSPPSLHSSLSPIFSTGNTSASGDWMPGHNGFTEATVCRSGKCEICQVRKKPCEFVYKKEISKGFKVWCNPELKAFGYEHPLTMEPTPGYPSDGSSIGEFLTSLSYVLLRPPADD</sequence>
<comment type="caution">
    <text evidence="1">The sequence shown here is derived from an EMBL/GenBank/DDBJ whole genome shotgun (WGS) entry which is preliminary data.</text>
</comment>
<reference evidence="1" key="1">
    <citation type="submission" date="2022-06" db="EMBL/GenBank/DDBJ databases">
        <authorList>
            <consortium name="SYNGENTA / RWTH Aachen University"/>
        </authorList>
    </citation>
    <scope>NUCLEOTIDE SEQUENCE</scope>
</reference>
<gene>
    <name evidence="1" type="ORF">PPACK8108_LOCUS13275</name>
</gene>
<dbReference type="EMBL" id="CALTRL010003271">
    <property type="protein sequence ID" value="CAH7679195.1"/>
    <property type="molecule type" value="Genomic_DNA"/>
</dbReference>
<evidence type="ECO:0000313" key="2">
    <source>
        <dbReference type="Proteomes" id="UP001153365"/>
    </source>
</evidence>
<name>A0AAV0B5B9_PHAPC</name>
<dbReference type="Proteomes" id="UP001153365">
    <property type="component" value="Unassembled WGS sequence"/>
</dbReference>
<proteinExistence type="predicted"/>